<feature type="domain" description="Chromosomal replication initiator DnaA C-terminal" evidence="8">
    <location>
        <begin position="387"/>
        <end position="455"/>
    </location>
</feature>
<keyword evidence="4" id="KW-0067">ATP-binding</keyword>
<dbReference type="SUPFAM" id="SSF48295">
    <property type="entry name" value="TrpR-like"/>
    <property type="match status" value="1"/>
</dbReference>
<dbReference type="SUPFAM" id="SSF52540">
    <property type="entry name" value="P-loop containing nucleoside triphosphate hydrolases"/>
    <property type="match status" value="1"/>
</dbReference>
<dbReference type="Gene3D" id="3.40.50.300">
    <property type="entry name" value="P-loop containing nucleotide triphosphate hydrolases"/>
    <property type="match status" value="1"/>
</dbReference>
<evidence type="ECO:0000256" key="3">
    <source>
        <dbReference type="ARBA" id="ARBA00022741"/>
    </source>
</evidence>
<dbReference type="EMBL" id="UINC01009929">
    <property type="protein sequence ID" value="SVA44377.1"/>
    <property type="molecule type" value="Genomic_DNA"/>
</dbReference>
<keyword evidence="5" id="KW-0446">Lipid-binding</keyword>
<dbReference type="PANTHER" id="PTHR30050">
    <property type="entry name" value="CHROMOSOMAL REPLICATION INITIATOR PROTEIN DNAA"/>
    <property type="match status" value="1"/>
</dbReference>
<sequence length="494" mass="55966">MELTHKQSLEFKESVRSSLTANASQSWLNSLQLLKITPAKVVIAGIPHKVYLYEIKTNHEKLLTKVLDKLYPEKAPFSEKKFIYKIGSNLKTRKAVQTEFNLNQEQFAAKIDNPELQEKPSSKQPETAVSNSSVNLLDSFIPGKRNLLAIRACKAVVDMPGIAFNPFIIYGESGSGKSHLLEGINNEMQHAIPKKQTVLVSAEDFLNNFVTHLRINKMKDFRDKYRKVDVFLLDDLHALTPSSKCQTELLYTINALRKKKAQIVIACKEPPTQMQSLSAGLCGKLESGLTVDIGMPDNLTKVEILESKAKERAIPLSNELANFIVQHIKGGIGRLEGALIRLGVHASLLNEELTTELAQYALKDWLDNSSQKPDTENLFSEHYTDETEKKIIRRICVMFQISEDGLRSQSRDRKHIKARQATVFLLKELTSLSLNEIGKIIGRNHSTVHSTLKKVRLRMTEDDFFLKQMKTFQQQIENKPVSSQIPEQKRNFSL</sequence>
<keyword evidence="3" id="KW-0547">Nucleotide-binding</keyword>
<dbReference type="GO" id="GO:0003688">
    <property type="term" value="F:DNA replication origin binding"/>
    <property type="evidence" value="ECO:0007669"/>
    <property type="project" value="TreeGrafter"/>
</dbReference>
<evidence type="ECO:0000256" key="1">
    <source>
        <dbReference type="ARBA" id="ARBA00022490"/>
    </source>
</evidence>
<dbReference type="InterPro" id="IPR020591">
    <property type="entry name" value="Chromosome_initiator_DnaA-like"/>
</dbReference>
<dbReference type="InterPro" id="IPR010921">
    <property type="entry name" value="Trp_repressor/repl_initiator"/>
</dbReference>
<dbReference type="PROSITE" id="PS00675">
    <property type="entry name" value="SIGMA54_INTERACT_1"/>
    <property type="match status" value="1"/>
</dbReference>
<organism evidence="9">
    <name type="scientific">marine metagenome</name>
    <dbReference type="NCBI Taxonomy" id="408172"/>
    <lineage>
        <taxon>unclassified sequences</taxon>
        <taxon>metagenomes</taxon>
        <taxon>ecological metagenomes</taxon>
    </lineage>
</organism>
<reference evidence="9" key="1">
    <citation type="submission" date="2018-05" db="EMBL/GenBank/DDBJ databases">
        <authorList>
            <person name="Lanie J.A."/>
            <person name="Ng W.-L."/>
            <person name="Kazmierczak K.M."/>
            <person name="Andrzejewski T.M."/>
            <person name="Davidsen T.M."/>
            <person name="Wayne K.J."/>
            <person name="Tettelin H."/>
            <person name="Glass J.I."/>
            <person name="Rusch D."/>
            <person name="Podicherti R."/>
            <person name="Tsui H.-C.T."/>
            <person name="Winkler M.E."/>
        </authorList>
    </citation>
    <scope>NUCLEOTIDE SEQUENCE</scope>
</reference>
<evidence type="ECO:0008006" key="10">
    <source>
        <dbReference type="Google" id="ProtNLM"/>
    </source>
</evidence>
<keyword evidence="1" id="KW-0963">Cytoplasm</keyword>
<dbReference type="PRINTS" id="PR00051">
    <property type="entry name" value="DNAA"/>
</dbReference>
<dbReference type="PANTHER" id="PTHR30050:SF2">
    <property type="entry name" value="CHROMOSOMAL REPLICATION INITIATOR PROTEIN DNAA"/>
    <property type="match status" value="1"/>
</dbReference>
<dbReference type="InterPro" id="IPR025662">
    <property type="entry name" value="Sigma_54_int_dom_ATP-bd_1"/>
</dbReference>
<evidence type="ECO:0000256" key="4">
    <source>
        <dbReference type="ARBA" id="ARBA00022840"/>
    </source>
</evidence>
<evidence type="ECO:0000313" key="9">
    <source>
        <dbReference type="EMBL" id="SVA44377.1"/>
    </source>
</evidence>
<dbReference type="Pfam" id="PF08299">
    <property type="entry name" value="Bac_DnaA_C"/>
    <property type="match status" value="1"/>
</dbReference>
<dbReference type="Gene3D" id="1.10.8.60">
    <property type="match status" value="1"/>
</dbReference>
<dbReference type="GO" id="GO:0008289">
    <property type="term" value="F:lipid binding"/>
    <property type="evidence" value="ECO:0007669"/>
    <property type="project" value="UniProtKB-KW"/>
</dbReference>
<evidence type="ECO:0000259" key="8">
    <source>
        <dbReference type="SMART" id="SM00760"/>
    </source>
</evidence>
<dbReference type="Pfam" id="PF00308">
    <property type="entry name" value="Bac_DnaA"/>
    <property type="match status" value="1"/>
</dbReference>
<dbReference type="AlphaFoldDB" id="A0A381VXM2"/>
<dbReference type="InterPro" id="IPR027417">
    <property type="entry name" value="P-loop_NTPase"/>
</dbReference>
<dbReference type="SMART" id="SM00382">
    <property type="entry name" value="AAA"/>
    <property type="match status" value="1"/>
</dbReference>
<evidence type="ECO:0000259" key="7">
    <source>
        <dbReference type="SMART" id="SM00382"/>
    </source>
</evidence>
<name>A0A381VXM2_9ZZZZ</name>
<dbReference type="CDD" id="cd00009">
    <property type="entry name" value="AAA"/>
    <property type="match status" value="1"/>
</dbReference>
<gene>
    <name evidence="9" type="ORF">METZ01_LOCUS97231</name>
</gene>
<evidence type="ECO:0000256" key="2">
    <source>
        <dbReference type="ARBA" id="ARBA00022705"/>
    </source>
</evidence>
<dbReference type="GO" id="GO:0005524">
    <property type="term" value="F:ATP binding"/>
    <property type="evidence" value="ECO:0007669"/>
    <property type="project" value="UniProtKB-KW"/>
</dbReference>
<feature type="domain" description="AAA+ ATPase" evidence="7">
    <location>
        <begin position="163"/>
        <end position="422"/>
    </location>
</feature>
<dbReference type="SMART" id="SM00760">
    <property type="entry name" value="Bac_DnaA_C"/>
    <property type="match status" value="1"/>
</dbReference>
<protein>
    <recommendedName>
        <fullName evidence="10">Chromosomal replication initiator protein DnaA</fullName>
    </recommendedName>
</protein>
<dbReference type="GO" id="GO:0006275">
    <property type="term" value="P:regulation of DNA replication"/>
    <property type="evidence" value="ECO:0007669"/>
    <property type="project" value="InterPro"/>
</dbReference>
<dbReference type="Gene3D" id="1.10.1750.10">
    <property type="match status" value="1"/>
</dbReference>
<keyword evidence="2" id="KW-0235">DNA replication</keyword>
<dbReference type="InterPro" id="IPR013159">
    <property type="entry name" value="DnaA_C"/>
</dbReference>
<evidence type="ECO:0000256" key="5">
    <source>
        <dbReference type="ARBA" id="ARBA00023121"/>
    </source>
</evidence>
<dbReference type="GO" id="GO:0005886">
    <property type="term" value="C:plasma membrane"/>
    <property type="evidence" value="ECO:0007669"/>
    <property type="project" value="TreeGrafter"/>
</dbReference>
<dbReference type="GO" id="GO:0006270">
    <property type="term" value="P:DNA replication initiation"/>
    <property type="evidence" value="ECO:0007669"/>
    <property type="project" value="InterPro"/>
</dbReference>
<evidence type="ECO:0000256" key="6">
    <source>
        <dbReference type="ARBA" id="ARBA00023125"/>
    </source>
</evidence>
<dbReference type="InterPro" id="IPR013317">
    <property type="entry name" value="DnaA_dom"/>
</dbReference>
<accession>A0A381VXM2</accession>
<dbReference type="InterPro" id="IPR003593">
    <property type="entry name" value="AAA+_ATPase"/>
</dbReference>
<keyword evidence="6" id="KW-0238">DNA-binding</keyword>
<dbReference type="CDD" id="cd06571">
    <property type="entry name" value="Bac_DnaA_C"/>
    <property type="match status" value="1"/>
</dbReference>
<proteinExistence type="predicted"/>